<dbReference type="InterPro" id="IPR002694">
    <property type="entry name" value="Znf_CHC2"/>
</dbReference>
<feature type="domain" description="Zinc finger CHC2-type" evidence="1">
    <location>
        <begin position="34"/>
        <end position="86"/>
    </location>
</feature>
<dbReference type="GO" id="GO:0008270">
    <property type="term" value="F:zinc ion binding"/>
    <property type="evidence" value="ECO:0007669"/>
    <property type="project" value="InterPro"/>
</dbReference>
<dbReference type="AlphaFoldDB" id="A0A0B3W190"/>
<dbReference type="Pfam" id="PF05272">
    <property type="entry name" value="VapE-like_dom"/>
    <property type="match status" value="1"/>
</dbReference>
<proteinExistence type="predicted"/>
<dbReference type="GO" id="GO:0006260">
    <property type="term" value="P:DNA replication"/>
    <property type="evidence" value="ECO:0007669"/>
    <property type="project" value="InterPro"/>
</dbReference>
<organism evidence="2 3">
    <name type="scientific">Terrisporobacter othiniensis</name>
    <dbReference type="NCBI Taxonomy" id="1577792"/>
    <lineage>
        <taxon>Bacteria</taxon>
        <taxon>Bacillati</taxon>
        <taxon>Bacillota</taxon>
        <taxon>Clostridia</taxon>
        <taxon>Peptostreptococcales</taxon>
        <taxon>Peptostreptococcaceae</taxon>
        <taxon>Terrisporobacter</taxon>
    </lineage>
</organism>
<dbReference type="PANTHER" id="PTHR34985:SF1">
    <property type="entry name" value="SLR0554 PROTEIN"/>
    <property type="match status" value="1"/>
</dbReference>
<dbReference type="STRING" id="1577792.QX51_01170"/>
<dbReference type="SUPFAM" id="SSF57783">
    <property type="entry name" value="Zinc beta-ribbon"/>
    <property type="match status" value="1"/>
</dbReference>
<dbReference type="PANTHER" id="PTHR34985">
    <property type="entry name" value="SLR0554 PROTEIN"/>
    <property type="match status" value="1"/>
</dbReference>
<sequence>MYSQLINDIRSIQDLEIVINYYYPNQLKNKTMKCPFHNDSTPSFKIVDKGQGAFYKCFGCEESGDIIEFIKKVEGIGFIPALEKAYLILNKQLNLPKSNFNKINTVNKANLNQYYEEKIKESLENHDLDSAFRHECKKDRENKQSYYIKFPYTDDKNKPLRIWENLNEILEINNISVMYNEIAKDIEITGVEGSTLESQLISIHSLSNKYGFPLNLNMINNFINKIANNNPTNPVTNFLEYCYETYDNDDKYIQMLCNAIITNSSFDEDLKKILIRKWLLNTASIAFNDGKGNTEGVLTMQGKQGIGKTRLIRKIVPMYVKTGLELDPSDKDKVYQCIKYWVCELGELDSTFKRNLAKLKAFITEQTDEFRKPYGLVPIKYPRKTSFYATVNNEEFLKDESGNRRYWVIPVEKIDFELVDKIDIYQLWGEVMHIREKGVETIYLNQSEMNMLNRSNNNFKVMGQLEIEIDKLFVWEAGKGMWKWMSSKDIINKLYIKSTKGLRATLESYGAIYQKKGNKRGYIMPPENLMLE</sequence>
<dbReference type="Pfam" id="PF01807">
    <property type="entry name" value="Zn_ribbon_DnaG"/>
    <property type="match status" value="1"/>
</dbReference>
<accession>A0A0B3W190</accession>
<dbReference type="InterPro" id="IPR007936">
    <property type="entry name" value="VapE-like_dom"/>
</dbReference>
<protein>
    <recommendedName>
        <fullName evidence="1">Zinc finger CHC2-type domain-containing protein</fullName>
    </recommendedName>
</protein>
<dbReference type="Proteomes" id="UP000031189">
    <property type="component" value="Unassembled WGS sequence"/>
</dbReference>
<gene>
    <name evidence="2" type="ORF">QX51_01170</name>
</gene>
<dbReference type="GO" id="GO:0003899">
    <property type="term" value="F:DNA-directed RNA polymerase activity"/>
    <property type="evidence" value="ECO:0007669"/>
    <property type="project" value="InterPro"/>
</dbReference>
<evidence type="ECO:0000259" key="1">
    <source>
        <dbReference type="SMART" id="SM00400"/>
    </source>
</evidence>
<reference evidence="2 3" key="1">
    <citation type="submission" date="2014-12" db="EMBL/GenBank/DDBJ databases">
        <title>Draft genome sequence of Terrisporobacter sp. 08-306576, isolated from the blood culture of a bacteremia patient.</title>
        <authorList>
            <person name="Lund L.C."/>
            <person name="Sydenham T.V."/>
            <person name="Hogh S.V."/>
            <person name="Skov M.N."/>
            <person name="Kemp M."/>
            <person name="Justesen U.S."/>
        </authorList>
    </citation>
    <scope>NUCLEOTIDE SEQUENCE [LARGE SCALE GENOMIC DNA]</scope>
    <source>
        <strain evidence="2 3">08-306576</strain>
    </source>
</reference>
<dbReference type="InterPro" id="IPR036977">
    <property type="entry name" value="DNA_primase_Znf_CHC2"/>
</dbReference>
<name>A0A0B3W190_9FIRM</name>
<comment type="caution">
    <text evidence="2">The sequence shown here is derived from an EMBL/GenBank/DDBJ whole genome shotgun (WGS) entry which is preliminary data.</text>
</comment>
<dbReference type="SMART" id="SM00400">
    <property type="entry name" value="ZnF_CHCC"/>
    <property type="match status" value="1"/>
</dbReference>
<evidence type="ECO:0000313" key="2">
    <source>
        <dbReference type="EMBL" id="KHS58773.1"/>
    </source>
</evidence>
<dbReference type="RefSeq" id="WP_039678072.1">
    <property type="nucleotide sequence ID" value="NZ_JAWGXO010000007.1"/>
</dbReference>
<dbReference type="GO" id="GO:0003677">
    <property type="term" value="F:DNA binding"/>
    <property type="evidence" value="ECO:0007669"/>
    <property type="project" value="InterPro"/>
</dbReference>
<keyword evidence="3" id="KW-1185">Reference proteome</keyword>
<evidence type="ECO:0000313" key="3">
    <source>
        <dbReference type="Proteomes" id="UP000031189"/>
    </source>
</evidence>
<dbReference type="Gene3D" id="3.90.580.10">
    <property type="entry name" value="Zinc finger, CHC2-type domain"/>
    <property type="match status" value="1"/>
</dbReference>
<dbReference type="EMBL" id="JWHR01000013">
    <property type="protein sequence ID" value="KHS58773.1"/>
    <property type="molecule type" value="Genomic_DNA"/>
</dbReference>
<dbReference type="OrthoDB" id="9763644at2"/>